<dbReference type="PANTHER" id="PTHR47215:SF3">
    <property type="entry name" value="FAD-BINDING FR-TYPE DOMAIN-CONTAINING PROTEIN"/>
    <property type="match status" value="1"/>
</dbReference>
<name>A0A8T0IFP3_CERPU</name>
<comment type="caution">
    <text evidence="2">The sequence shown here is derived from an EMBL/GenBank/DDBJ whole genome shotgun (WGS) entry which is preliminary data.</text>
</comment>
<dbReference type="OrthoDB" id="1856718at2759"/>
<keyword evidence="1" id="KW-0175">Coiled coil</keyword>
<evidence type="ECO:0000313" key="3">
    <source>
        <dbReference type="Proteomes" id="UP000822688"/>
    </source>
</evidence>
<reference evidence="2" key="1">
    <citation type="submission" date="2020-06" db="EMBL/GenBank/DDBJ databases">
        <title>WGS assembly of Ceratodon purpureus strain R40.</title>
        <authorList>
            <person name="Carey S.B."/>
            <person name="Jenkins J."/>
            <person name="Shu S."/>
            <person name="Lovell J.T."/>
            <person name="Sreedasyam A."/>
            <person name="Maumus F."/>
            <person name="Tiley G.P."/>
            <person name="Fernandez-Pozo N."/>
            <person name="Barry K."/>
            <person name="Chen C."/>
            <person name="Wang M."/>
            <person name="Lipzen A."/>
            <person name="Daum C."/>
            <person name="Saski C.A."/>
            <person name="Payton A.C."/>
            <person name="Mcbreen J.C."/>
            <person name="Conrad R.E."/>
            <person name="Kollar L.M."/>
            <person name="Olsson S."/>
            <person name="Huttunen S."/>
            <person name="Landis J.B."/>
            <person name="Wickett N.J."/>
            <person name="Johnson M.G."/>
            <person name="Rensing S.A."/>
            <person name="Grimwood J."/>
            <person name="Schmutz J."/>
            <person name="Mcdaniel S.F."/>
        </authorList>
    </citation>
    <scope>NUCLEOTIDE SEQUENCE</scope>
    <source>
        <strain evidence="2">R40</strain>
    </source>
</reference>
<feature type="coiled-coil region" evidence="1">
    <location>
        <begin position="70"/>
        <end position="99"/>
    </location>
</feature>
<gene>
    <name evidence="2" type="ORF">KC19_3G001900</name>
</gene>
<organism evidence="2 3">
    <name type="scientific">Ceratodon purpureus</name>
    <name type="common">Fire moss</name>
    <name type="synonym">Dicranum purpureum</name>
    <dbReference type="NCBI Taxonomy" id="3225"/>
    <lineage>
        <taxon>Eukaryota</taxon>
        <taxon>Viridiplantae</taxon>
        <taxon>Streptophyta</taxon>
        <taxon>Embryophyta</taxon>
        <taxon>Bryophyta</taxon>
        <taxon>Bryophytina</taxon>
        <taxon>Bryopsida</taxon>
        <taxon>Dicranidae</taxon>
        <taxon>Pseudoditrichales</taxon>
        <taxon>Ditrichaceae</taxon>
        <taxon>Ceratodon</taxon>
    </lineage>
</organism>
<sequence length="386" mass="41739">MATTLRCAATSAQRALQQASGSAGAPRASAKSVQLCSSSGSVAGAKLQVTAHGARRVQRRSGFSVRASVAEAASAEVELSAEQARLLEKRKAIMQAEAQSSGFVVTEVETTGQQDWHAAKVLGVRDVAAGVRCVTLETEVSRELVALENAYMKPGNVAQIRLNGKELKAVPSSPPFSAKINVPVLYKLRGDIPAGTMKLPQFSLSVKAPIELHVDEATNPELYAVTEGQELEVGPYVQESGLDLRPILTLARFPTVVFFARGRGLAVARAIVEAKDSDNGSMNLSFREEVRLFCSASKPSALCYQEKFADWESKNVKVRATVDDAAEEEWQASVGSFTALWDDDDLEYDPFTTAAIVCVEKESRPELMELLEEAGIPKEQIVSWEY</sequence>
<proteinExistence type="predicted"/>
<keyword evidence="3" id="KW-1185">Reference proteome</keyword>
<evidence type="ECO:0000313" key="2">
    <source>
        <dbReference type="EMBL" id="KAG0581706.1"/>
    </source>
</evidence>
<dbReference type="PANTHER" id="PTHR47215">
    <property type="match status" value="1"/>
</dbReference>
<evidence type="ECO:0000256" key="1">
    <source>
        <dbReference type="SAM" id="Coils"/>
    </source>
</evidence>
<dbReference type="InterPro" id="IPR039261">
    <property type="entry name" value="FNR_nucleotide-bd"/>
</dbReference>
<accession>A0A8T0IFP3</accession>
<dbReference type="Proteomes" id="UP000822688">
    <property type="component" value="Chromosome 3"/>
</dbReference>
<dbReference type="EMBL" id="CM026423">
    <property type="protein sequence ID" value="KAG0581706.1"/>
    <property type="molecule type" value="Genomic_DNA"/>
</dbReference>
<dbReference type="AlphaFoldDB" id="A0A8T0IFP3"/>
<dbReference type="SUPFAM" id="SSF52343">
    <property type="entry name" value="Ferredoxin reductase-like, C-terminal NADP-linked domain"/>
    <property type="match status" value="1"/>
</dbReference>
<dbReference type="Gene3D" id="3.40.50.80">
    <property type="entry name" value="Nucleotide-binding domain of ferredoxin-NADP reductase (FNR) module"/>
    <property type="match status" value="1"/>
</dbReference>
<protein>
    <submittedName>
        <fullName evidence="2">Uncharacterized protein</fullName>
    </submittedName>
</protein>